<sequence length="212" mass="23919">MNRDEVIRKIVDEKGEEAIPLLLDLLEKEDDEVANICLDALCDMGSSGIDALFKKLKEIVSEGRQNDITALYIVDRLSDIGETRIVPLIYSMLKLYDSEEAQVILYEALAKLGEGDKVVDLLSMLLKEAVSTDFRDQIIMALSHTGSMKALKALVELYNDDKIDKATKAFLLEALQMLLVNRPEFIEVVKNLKSGKEIIDKIYFWGENCESK</sequence>
<dbReference type="OrthoDB" id="45495at2"/>
<dbReference type="EMBL" id="CP001634">
    <property type="protein sequence ID" value="ACR78985.1"/>
    <property type="molecule type" value="Genomic_DNA"/>
</dbReference>
<dbReference type="HOGENOM" id="CLU_103695_0_0_0"/>
<dbReference type="InterPro" id="IPR011989">
    <property type="entry name" value="ARM-like"/>
</dbReference>
<evidence type="ECO:0000313" key="4">
    <source>
        <dbReference type="Proteomes" id="UP000002382"/>
    </source>
</evidence>
<dbReference type="Pfam" id="PF12719">
    <property type="entry name" value="Cnd3"/>
    <property type="match status" value="1"/>
</dbReference>
<name>C5CD41_KOSOT</name>
<feature type="domain" description="Nuclear condensin complex subunit 3 C-terminal" evidence="2">
    <location>
        <begin position="16"/>
        <end position="135"/>
    </location>
</feature>
<evidence type="ECO:0000259" key="2">
    <source>
        <dbReference type="Pfam" id="PF12719"/>
    </source>
</evidence>
<dbReference type="Proteomes" id="UP000002382">
    <property type="component" value="Chromosome"/>
</dbReference>
<dbReference type="SUPFAM" id="SSF48371">
    <property type="entry name" value="ARM repeat"/>
    <property type="match status" value="1"/>
</dbReference>
<evidence type="ECO:0000256" key="1">
    <source>
        <dbReference type="ARBA" id="ARBA00006533"/>
    </source>
</evidence>
<protein>
    <recommendedName>
        <fullName evidence="2">Nuclear condensin complex subunit 3 C-terminal domain-containing protein</fullName>
    </recommendedName>
</protein>
<dbReference type="Gene3D" id="1.25.10.10">
    <property type="entry name" value="Leucine-rich Repeat Variant"/>
    <property type="match status" value="1"/>
</dbReference>
<dbReference type="eggNOG" id="COG1413">
    <property type="taxonomic scope" value="Bacteria"/>
</dbReference>
<reference evidence="3 4" key="2">
    <citation type="journal article" date="2011" name="J. Bacteriol.">
        <title>Genome Sequence of Kosmotoga olearia Strain TBF 19.5.1, a Thermophilic Bacterium with a Wide Growth Temperature Range, Isolated from the Troll B Oil Platform in the North Sea.</title>
        <authorList>
            <person name="Swithers K.S."/>
            <person name="Dipippo J.L."/>
            <person name="Bruce D.C."/>
            <person name="Detter C."/>
            <person name="Tapia R."/>
            <person name="Han S."/>
            <person name="Goodwin L.A."/>
            <person name="Han J."/>
            <person name="Woyke T."/>
            <person name="Pitluck S."/>
            <person name="Pennacchio L."/>
            <person name="Nolan M."/>
            <person name="Mikhailova N."/>
            <person name="Land M.L."/>
            <person name="Nesbo C.L."/>
            <person name="Gogarten J.P."/>
            <person name="Noll K.M."/>
        </authorList>
    </citation>
    <scope>NUCLEOTIDE SEQUENCE [LARGE SCALE GENOMIC DNA]</scope>
    <source>
        <strain evidence="4">ATCC BAA-1733 / DSM 21960 / TBF 19.5.1</strain>
    </source>
</reference>
<accession>C5CD41</accession>
<comment type="similarity">
    <text evidence="1">Belongs to the CND3 (condensin subunit 3) family.</text>
</comment>
<dbReference type="AlphaFoldDB" id="C5CD41"/>
<proteinExistence type="inferred from homology"/>
<dbReference type="STRING" id="521045.Kole_0260"/>
<gene>
    <name evidence="3" type="ordered locus">Kole_0260</name>
</gene>
<organism evidence="3 4">
    <name type="scientific">Kosmotoga olearia (strain ATCC BAA-1733 / DSM 21960 / TBF 19.5.1)</name>
    <dbReference type="NCBI Taxonomy" id="521045"/>
    <lineage>
        <taxon>Bacteria</taxon>
        <taxon>Thermotogati</taxon>
        <taxon>Thermotogota</taxon>
        <taxon>Thermotogae</taxon>
        <taxon>Kosmotogales</taxon>
        <taxon>Kosmotogaceae</taxon>
        <taxon>Kosmotoga</taxon>
    </lineage>
</organism>
<keyword evidence="4" id="KW-1185">Reference proteome</keyword>
<dbReference type="InterPro" id="IPR016024">
    <property type="entry name" value="ARM-type_fold"/>
</dbReference>
<dbReference type="InterPro" id="IPR025977">
    <property type="entry name" value="Cnd3_C"/>
</dbReference>
<reference evidence="3 4" key="1">
    <citation type="submission" date="2009-06" db="EMBL/GenBank/DDBJ databases">
        <title>Complete sequence of Thermotogales bacterium TBF 19.5.1.</title>
        <authorList>
            <consortium name="US DOE Joint Genome Institute"/>
            <person name="Lucas S."/>
            <person name="Copeland A."/>
            <person name="Lapidus A."/>
            <person name="Glavina del Rio T."/>
            <person name="Tice H."/>
            <person name="Bruce D."/>
            <person name="Goodwin L."/>
            <person name="Pitluck S."/>
            <person name="Chertkov O."/>
            <person name="Brettin T."/>
            <person name="Detter J.C."/>
            <person name="Han C."/>
            <person name="Schmutz J."/>
            <person name="Larimer F."/>
            <person name="Land M."/>
            <person name="Hauser L."/>
            <person name="Kyrpides N."/>
            <person name="Ovchinnikova G."/>
            <person name="Noll K."/>
        </authorList>
    </citation>
    <scope>NUCLEOTIDE SEQUENCE [LARGE SCALE GENOMIC DNA]</scope>
    <source>
        <strain evidence="4">ATCC BAA-1733 / DSM 21960 / TBF 19.5.1</strain>
    </source>
</reference>
<evidence type="ECO:0000313" key="3">
    <source>
        <dbReference type="EMBL" id="ACR78985.1"/>
    </source>
</evidence>
<dbReference type="KEGG" id="kol:Kole_0260"/>
<dbReference type="RefSeq" id="WP_012744772.1">
    <property type="nucleotide sequence ID" value="NC_012785.1"/>
</dbReference>